<dbReference type="RefSeq" id="WP_105215996.1">
    <property type="nucleotide sequence ID" value="NZ_CP027062.1"/>
</dbReference>
<gene>
    <name evidence="2" type="ORF">C5O00_06570</name>
</gene>
<name>A0A2S0HXG3_9FLAO</name>
<dbReference type="OrthoDB" id="5572060at2"/>
<dbReference type="KEGG" id="aue:C5O00_06570"/>
<sequence length="509" mass="58503">MLTKKDLQQIKEHGLSLQSIYNQLEIFSLGIPAVDIVTAASVGNGIEVIPESSHQKLVDLYETSKDKLDIVKFVPASGAATRMFDFLHKFLEEYDPETETLNKYLKRVPSFALETFMDHMKEFAFINDVRRKIREHYPDYKKSNKGQRMYWLVKMMLEPEGLNFSDLPKGLIPFHKYAKYYTTAFEEQLYEAAFYAATRDDAYLHFTFSEKHVPYFKEEFETVRNRVSKKTKTEFHISYSFQKPETDTIAVTLDNVPLRDADSNVVFRPSGHGALLSNLNEVDSDIIFIKNIDNVVAEEYVENISYYKKLLAGKLLWLQKKVFGYLNILEQEEVEESTIKDIRSFLWNELSIKDIPMDQDKLFMVLNRPIRVCGVVKNTGAPGGGPFWVKDQDETISLQIVEKSQIDMENPHMQTIVNDATHFNPVDIVCGVRDFRGKKFDLMLFSDPRSGIITKKTVGGVTVKALELPGLWNGGMAKWNTAFVEVPLDTFNPVKSVNDLLNREHRPNA</sequence>
<dbReference type="AlphaFoldDB" id="A0A2S0HXG3"/>
<organism evidence="2 3">
    <name type="scientific">Pukyongia salina</name>
    <dbReference type="NCBI Taxonomy" id="2094025"/>
    <lineage>
        <taxon>Bacteria</taxon>
        <taxon>Pseudomonadati</taxon>
        <taxon>Bacteroidota</taxon>
        <taxon>Flavobacteriia</taxon>
        <taxon>Flavobacteriales</taxon>
        <taxon>Flavobacteriaceae</taxon>
        <taxon>Pukyongia</taxon>
    </lineage>
</organism>
<evidence type="ECO:0000259" key="1">
    <source>
        <dbReference type="Pfam" id="PF14134"/>
    </source>
</evidence>
<feature type="domain" description="DUF4301" evidence="1">
    <location>
        <begin position="3"/>
        <end position="506"/>
    </location>
</feature>
<reference evidence="2 3" key="1">
    <citation type="submission" date="2018-02" db="EMBL/GenBank/DDBJ databases">
        <title>Genomic analysis of the strain RR4-38 isolated from a seawater recirculating aquaculture system.</title>
        <authorList>
            <person name="Kim Y.-S."/>
            <person name="Jang Y.H."/>
            <person name="Kim K.-H."/>
        </authorList>
    </citation>
    <scope>NUCLEOTIDE SEQUENCE [LARGE SCALE GENOMIC DNA]</scope>
    <source>
        <strain evidence="2 3">RR4-38</strain>
    </source>
</reference>
<evidence type="ECO:0000313" key="3">
    <source>
        <dbReference type="Proteomes" id="UP000238442"/>
    </source>
</evidence>
<keyword evidence="3" id="KW-1185">Reference proteome</keyword>
<dbReference type="Pfam" id="PF14134">
    <property type="entry name" value="DUF4301"/>
    <property type="match status" value="1"/>
</dbReference>
<dbReference type="Proteomes" id="UP000238442">
    <property type="component" value="Chromosome"/>
</dbReference>
<accession>A0A2S0HXG3</accession>
<evidence type="ECO:0000313" key="2">
    <source>
        <dbReference type="EMBL" id="AVI50853.1"/>
    </source>
</evidence>
<dbReference type="InterPro" id="IPR029044">
    <property type="entry name" value="Nucleotide-diphossugar_trans"/>
</dbReference>
<dbReference type="SUPFAM" id="SSF53448">
    <property type="entry name" value="Nucleotide-diphospho-sugar transferases"/>
    <property type="match status" value="1"/>
</dbReference>
<dbReference type="EMBL" id="CP027062">
    <property type="protein sequence ID" value="AVI50853.1"/>
    <property type="molecule type" value="Genomic_DNA"/>
</dbReference>
<proteinExistence type="predicted"/>
<dbReference type="InterPro" id="IPR025393">
    <property type="entry name" value="DUF4301"/>
</dbReference>
<protein>
    <submittedName>
        <fullName evidence="2">DUF4301 domain-containing protein</fullName>
    </submittedName>
</protein>